<dbReference type="AlphaFoldDB" id="A0AAD1RV71"/>
<reference evidence="2" key="1">
    <citation type="submission" date="2022-03" db="EMBL/GenBank/DDBJ databases">
        <authorList>
            <person name="Alioto T."/>
            <person name="Alioto T."/>
            <person name="Gomez Garrido J."/>
        </authorList>
    </citation>
    <scope>NUCLEOTIDE SEQUENCE</scope>
</reference>
<organism evidence="2 3">
    <name type="scientific">Pelobates cultripes</name>
    <name type="common">Western spadefoot toad</name>
    <dbReference type="NCBI Taxonomy" id="61616"/>
    <lineage>
        <taxon>Eukaryota</taxon>
        <taxon>Metazoa</taxon>
        <taxon>Chordata</taxon>
        <taxon>Craniata</taxon>
        <taxon>Vertebrata</taxon>
        <taxon>Euteleostomi</taxon>
        <taxon>Amphibia</taxon>
        <taxon>Batrachia</taxon>
        <taxon>Anura</taxon>
        <taxon>Pelobatoidea</taxon>
        <taxon>Pelobatidae</taxon>
        <taxon>Pelobates</taxon>
    </lineage>
</organism>
<keyword evidence="3" id="KW-1185">Reference proteome</keyword>
<evidence type="ECO:0000313" key="3">
    <source>
        <dbReference type="Proteomes" id="UP001295444"/>
    </source>
</evidence>
<proteinExistence type="predicted"/>
<dbReference type="EMBL" id="OW240914">
    <property type="protein sequence ID" value="CAH2278025.1"/>
    <property type="molecule type" value="Genomic_DNA"/>
</dbReference>
<accession>A0AAD1RV71</accession>
<evidence type="ECO:0000256" key="1">
    <source>
        <dbReference type="SAM" id="MobiDB-lite"/>
    </source>
</evidence>
<feature type="compositionally biased region" description="Low complexity" evidence="1">
    <location>
        <begin position="1"/>
        <end position="13"/>
    </location>
</feature>
<evidence type="ECO:0000313" key="2">
    <source>
        <dbReference type="EMBL" id="CAH2278025.1"/>
    </source>
</evidence>
<sequence length="131" mass="13833">MHLLLLSPRFSSSPPTPASPAPLPHQAVAGVARSSRSCPGGGGTSSAKATLGSARCSWTGRAGTRAAGSRGLTTRAPLAKRRRERASCGGCCWSELRLQRRLCVQTEQHLTPSTHPGTQREGTHCQVLYCI</sequence>
<protein>
    <submittedName>
        <fullName evidence="2">Uncharacterized protein</fullName>
    </submittedName>
</protein>
<feature type="region of interest" description="Disordered" evidence="1">
    <location>
        <begin position="1"/>
        <end position="54"/>
    </location>
</feature>
<name>A0AAD1RV71_PELCU</name>
<dbReference type="Proteomes" id="UP001295444">
    <property type="component" value="Chromosome 03"/>
</dbReference>
<gene>
    <name evidence="2" type="ORF">PECUL_23A007734</name>
</gene>
<feature type="compositionally biased region" description="Pro residues" evidence="1">
    <location>
        <begin position="14"/>
        <end position="23"/>
    </location>
</feature>